<feature type="region of interest" description="Disordered" evidence="1">
    <location>
        <begin position="1"/>
        <end position="25"/>
    </location>
</feature>
<gene>
    <name evidence="2" type="ORF">PARMNEM_LOCUS2325</name>
</gene>
<dbReference type="AlphaFoldDB" id="A0AAV1KFA9"/>
<proteinExistence type="predicted"/>
<name>A0AAV1KFA9_9NEOP</name>
<dbReference type="EMBL" id="CAVLGL010000013">
    <property type="protein sequence ID" value="CAK1580539.1"/>
    <property type="molecule type" value="Genomic_DNA"/>
</dbReference>
<evidence type="ECO:0000313" key="3">
    <source>
        <dbReference type="Proteomes" id="UP001314205"/>
    </source>
</evidence>
<accession>A0AAV1KFA9</accession>
<keyword evidence="3" id="KW-1185">Reference proteome</keyword>
<feature type="region of interest" description="Disordered" evidence="1">
    <location>
        <begin position="84"/>
        <end position="110"/>
    </location>
</feature>
<evidence type="ECO:0000256" key="1">
    <source>
        <dbReference type="SAM" id="MobiDB-lite"/>
    </source>
</evidence>
<dbReference type="Proteomes" id="UP001314205">
    <property type="component" value="Unassembled WGS sequence"/>
</dbReference>
<organism evidence="2 3">
    <name type="scientific">Parnassius mnemosyne</name>
    <name type="common">clouded apollo</name>
    <dbReference type="NCBI Taxonomy" id="213953"/>
    <lineage>
        <taxon>Eukaryota</taxon>
        <taxon>Metazoa</taxon>
        <taxon>Ecdysozoa</taxon>
        <taxon>Arthropoda</taxon>
        <taxon>Hexapoda</taxon>
        <taxon>Insecta</taxon>
        <taxon>Pterygota</taxon>
        <taxon>Neoptera</taxon>
        <taxon>Endopterygota</taxon>
        <taxon>Lepidoptera</taxon>
        <taxon>Glossata</taxon>
        <taxon>Ditrysia</taxon>
        <taxon>Papilionoidea</taxon>
        <taxon>Papilionidae</taxon>
        <taxon>Parnassiinae</taxon>
        <taxon>Parnassini</taxon>
        <taxon>Parnassius</taxon>
        <taxon>Driopa</taxon>
    </lineage>
</organism>
<comment type="caution">
    <text evidence="2">The sequence shown here is derived from an EMBL/GenBank/DDBJ whole genome shotgun (WGS) entry which is preliminary data.</text>
</comment>
<protein>
    <submittedName>
        <fullName evidence="2">Uncharacterized protein</fullName>
    </submittedName>
</protein>
<evidence type="ECO:0000313" key="2">
    <source>
        <dbReference type="EMBL" id="CAK1580539.1"/>
    </source>
</evidence>
<reference evidence="2 3" key="1">
    <citation type="submission" date="2023-11" db="EMBL/GenBank/DDBJ databases">
        <authorList>
            <person name="Hedman E."/>
            <person name="Englund M."/>
            <person name="Stromberg M."/>
            <person name="Nyberg Akerstrom W."/>
            <person name="Nylinder S."/>
            <person name="Jareborg N."/>
            <person name="Kallberg Y."/>
            <person name="Kronander E."/>
        </authorList>
    </citation>
    <scope>NUCLEOTIDE SEQUENCE [LARGE SCALE GENOMIC DNA]</scope>
</reference>
<sequence length="110" mass="11631">MTEPARPESGTQRPEAVLINPGEGKSSGEVLRFLRSGLQPEDLGAVVKATRTARKGGLLIEFEGPVKNRSTLGNKITEAAGAVGNGRSSEHVMSSGRNASFREAIQKKNS</sequence>